<accession>A0ABS9GVW5</accession>
<reference evidence="2 3" key="1">
    <citation type="submission" date="2022-01" db="EMBL/GenBank/DDBJ databases">
        <title>Alkalihalobacillus sp. EGI L200015, a novel bacterium isolated from a salt lake sediment.</title>
        <authorList>
            <person name="Gao L."/>
            <person name="Fang B.-Z."/>
            <person name="Li W.-J."/>
        </authorList>
    </citation>
    <scope>NUCLEOTIDE SEQUENCE [LARGE SCALE GENOMIC DNA]</scope>
    <source>
        <strain evidence="2 3">KCTC 12718</strain>
    </source>
</reference>
<protein>
    <recommendedName>
        <fullName evidence="1">UPF0637 protein L2716_04360</fullName>
    </recommendedName>
</protein>
<comment type="caution">
    <text evidence="2">The sequence shown here is derived from an EMBL/GenBank/DDBJ whole genome shotgun (WGS) entry which is preliminary data.</text>
</comment>
<gene>
    <name evidence="2" type="ORF">L2716_04360</name>
</gene>
<name>A0ABS9GVW5_9BACL</name>
<dbReference type="Gene3D" id="3.30.930.20">
    <property type="entry name" value="Protein of unknown function DUF1054"/>
    <property type="match status" value="1"/>
</dbReference>
<dbReference type="SUPFAM" id="SSF142913">
    <property type="entry name" value="YktB/PF0168-like"/>
    <property type="match status" value="1"/>
</dbReference>
<sequence>MNFNGFSKKDFNVFNIQGLDARMEGIQDHIRPKLEQLGEYFTPSLSAATGEEMFYHTAKHARRTVNPPDDTWVAFSTSNRGYKKHPHFQIGLFESHLFVWFAVIYESPIKQDFAEELQKHQSDILNEIPKHFVWSIDHTKPESIPHEKVDKERFSEMTTRLKNIKKAELLCGIHIPKNDQRLKDGEALLSVIDQTFNTLLPLYRYAQNAYASS</sequence>
<keyword evidence="3" id="KW-1185">Reference proteome</keyword>
<dbReference type="Pfam" id="PF06335">
    <property type="entry name" value="DUF1054"/>
    <property type="match status" value="1"/>
</dbReference>
<comment type="similarity">
    <text evidence="1">Belongs to the UPF0637 family.</text>
</comment>
<evidence type="ECO:0000313" key="3">
    <source>
        <dbReference type="Proteomes" id="UP001649381"/>
    </source>
</evidence>
<evidence type="ECO:0000313" key="2">
    <source>
        <dbReference type="EMBL" id="MCF6136952.1"/>
    </source>
</evidence>
<dbReference type="InterPro" id="IPR009403">
    <property type="entry name" value="UPF0637"/>
</dbReference>
<dbReference type="HAMAP" id="MF_01851">
    <property type="entry name" value="UPF0637"/>
    <property type="match status" value="1"/>
</dbReference>
<dbReference type="EMBL" id="JAKIJS010000001">
    <property type="protein sequence ID" value="MCF6136952.1"/>
    <property type="molecule type" value="Genomic_DNA"/>
</dbReference>
<dbReference type="InterPro" id="IPR053707">
    <property type="entry name" value="UPF0637_domain_sf"/>
</dbReference>
<evidence type="ECO:0000256" key="1">
    <source>
        <dbReference type="HAMAP-Rule" id="MF_01851"/>
    </source>
</evidence>
<dbReference type="RefSeq" id="WP_236332144.1">
    <property type="nucleotide sequence ID" value="NZ_JAKIJS010000001.1"/>
</dbReference>
<organism evidence="2 3">
    <name type="scientific">Pseudalkalibacillus berkeleyi</name>
    <dbReference type="NCBI Taxonomy" id="1069813"/>
    <lineage>
        <taxon>Bacteria</taxon>
        <taxon>Bacillati</taxon>
        <taxon>Bacillota</taxon>
        <taxon>Bacilli</taxon>
        <taxon>Bacillales</taxon>
        <taxon>Fictibacillaceae</taxon>
        <taxon>Pseudalkalibacillus</taxon>
    </lineage>
</organism>
<proteinExistence type="inferred from homology"/>
<dbReference type="PIRSF" id="PIRSF021332">
    <property type="entry name" value="DUF1054"/>
    <property type="match status" value="1"/>
</dbReference>
<dbReference type="Proteomes" id="UP001649381">
    <property type="component" value="Unassembled WGS sequence"/>
</dbReference>